<dbReference type="InterPro" id="IPR037066">
    <property type="entry name" value="Plug_dom_sf"/>
</dbReference>
<proteinExistence type="inferred from homology"/>
<name>A0A6N9NK44_9FLAO</name>
<comment type="caution">
    <text evidence="10">The sequence shown here is derived from an EMBL/GenBank/DDBJ whole genome shotgun (WGS) entry which is preliminary data.</text>
</comment>
<feature type="domain" description="TonB-dependent receptor plug" evidence="9">
    <location>
        <begin position="53"/>
        <end position="147"/>
    </location>
</feature>
<dbReference type="PANTHER" id="PTHR30069:SF29">
    <property type="entry name" value="HEMOGLOBIN AND HEMOGLOBIN-HAPTOGLOBIN-BINDING PROTEIN 1-RELATED"/>
    <property type="match status" value="1"/>
</dbReference>
<keyword evidence="7 8" id="KW-0998">Cell outer membrane</keyword>
<organism evidence="10 11">
    <name type="scientific">Acidiluteibacter ferrifornacis</name>
    <dbReference type="NCBI Taxonomy" id="2692424"/>
    <lineage>
        <taxon>Bacteria</taxon>
        <taxon>Pseudomonadati</taxon>
        <taxon>Bacteroidota</taxon>
        <taxon>Flavobacteriia</taxon>
        <taxon>Flavobacteriales</taxon>
        <taxon>Cryomorphaceae</taxon>
        <taxon>Acidiluteibacter</taxon>
    </lineage>
</organism>
<dbReference type="InterPro" id="IPR036942">
    <property type="entry name" value="Beta-barrel_TonB_sf"/>
</dbReference>
<dbReference type="SUPFAM" id="SSF56935">
    <property type="entry name" value="Porins"/>
    <property type="match status" value="1"/>
</dbReference>
<evidence type="ECO:0000256" key="4">
    <source>
        <dbReference type="ARBA" id="ARBA00022692"/>
    </source>
</evidence>
<evidence type="ECO:0000256" key="3">
    <source>
        <dbReference type="ARBA" id="ARBA00022452"/>
    </source>
</evidence>
<dbReference type="GO" id="GO:0015344">
    <property type="term" value="F:siderophore uptake transmembrane transporter activity"/>
    <property type="evidence" value="ECO:0007669"/>
    <property type="project" value="TreeGrafter"/>
</dbReference>
<dbReference type="InterPro" id="IPR039426">
    <property type="entry name" value="TonB-dep_rcpt-like"/>
</dbReference>
<dbReference type="Gene3D" id="2.170.130.10">
    <property type="entry name" value="TonB-dependent receptor, plug domain"/>
    <property type="match status" value="1"/>
</dbReference>
<protein>
    <submittedName>
        <fullName evidence="10">TonB-dependent receptor plug domain-containing protein</fullName>
    </submittedName>
</protein>
<dbReference type="GO" id="GO:0009279">
    <property type="term" value="C:cell outer membrane"/>
    <property type="evidence" value="ECO:0007669"/>
    <property type="project" value="UniProtKB-SubCell"/>
</dbReference>
<dbReference type="RefSeq" id="WP_160632490.1">
    <property type="nucleotide sequence ID" value="NZ_WWNE01000005.1"/>
</dbReference>
<evidence type="ECO:0000256" key="6">
    <source>
        <dbReference type="ARBA" id="ARBA00023136"/>
    </source>
</evidence>
<evidence type="ECO:0000256" key="5">
    <source>
        <dbReference type="ARBA" id="ARBA00022729"/>
    </source>
</evidence>
<dbReference type="GO" id="GO:0044718">
    <property type="term" value="P:siderophore transmembrane transport"/>
    <property type="evidence" value="ECO:0007669"/>
    <property type="project" value="TreeGrafter"/>
</dbReference>
<evidence type="ECO:0000256" key="1">
    <source>
        <dbReference type="ARBA" id="ARBA00004571"/>
    </source>
</evidence>
<evidence type="ECO:0000313" key="10">
    <source>
        <dbReference type="EMBL" id="NBG65537.1"/>
    </source>
</evidence>
<dbReference type="PROSITE" id="PS52016">
    <property type="entry name" value="TONB_DEPENDENT_REC_3"/>
    <property type="match status" value="1"/>
</dbReference>
<keyword evidence="2 8" id="KW-0813">Transport</keyword>
<comment type="similarity">
    <text evidence="8">Belongs to the TonB-dependent receptor family.</text>
</comment>
<keyword evidence="3 8" id="KW-1134">Transmembrane beta strand</keyword>
<dbReference type="AlphaFoldDB" id="A0A6N9NK44"/>
<dbReference type="Proteomes" id="UP000470771">
    <property type="component" value="Unassembled WGS sequence"/>
</dbReference>
<evidence type="ECO:0000256" key="8">
    <source>
        <dbReference type="PROSITE-ProRule" id="PRU01360"/>
    </source>
</evidence>
<dbReference type="Gene3D" id="2.40.170.20">
    <property type="entry name" value="TonB-dependent receptor, beta-barrel domain"/>
    <property type="match status" value="1"/>
</dbReference>
<gene>
    <name evidence="10" type="ORF">GQN54_05380</name>
</gene>
<accession>A0A6N9NK44</accession>
<keyword evidence="4 8" id="KW-0812">Transmembrane</keyword>
<evidence type="ECO:0000259" key="9">
    <source>
        <dbReference type="Pfam" id="PF07715"/>
    </source>
</evidence>
<keyword evidence="10" id="KW-0675">Receptor</keyword>
<dbReference type="InterPro" id="IPR012910">
    <property type="entry name" value="Plug_dom"/>
</dbReference>
<keyword evidence="6 8" id="KW-0472">Membrane</keyword>
<dbReference type="Pfam" id="PF07715">
    <property type="entry name" value="Plug"/>
    <property type="match status" value="1"/>
</dbReference>
<evidence type="ECO:0000256" key="2">
    <source>
        <dbReference type="ARBA" id="ARBA00022448"/>
    </source>
</evidence>
<dbReference type="PANTHER" id="PTHR30069">
    <property type="entry name" value="TONB-DEPENDENT OUTER MEMBRANE RECEPTOR"/>
    <property type="match status" value="1"/>
</dbReference>
<sequence>MRLIFIITAFLLWGIHPAIAQFGVKDTVKIKEVKIYNSPQIVTPESAFKSLEVDSLELSEKSSGNLADVLNEHSTIFVKSYGSNGLSSVSFRGTSAAHTMLLWNDIPINSSMNGQVDFSLIPLAFFDGVEIDFGGASLDKNAGSLGGSINLKNEVDYSNRLSISAQQRIASFGNSGTSFIVKGGREKLQVHLRSFYKFGENNYSYVNKGKEGFPEEELENAATQQTGVMGELFYLLSKRSEVSAQFSSLISKREIPSIMLINNNRETQNDYSNRFSLGYIFNSDFWQLSIKSSLFGDQLDYENQLLQTQTSTAFRGVKNVATFVFQPSTKHSFKSKLHYDYDVAENKAYPQDEELSRKAFYLNYSYSPSSRVILSLINRVEVVSNQPALILPAFGISYQLFEESNWLLRLNASKNAKYPNLNDLYWQPGGNEDLKVERSNGLELGIVNSELKLSKSAQFDVNANLFYLNIQDYILWEPSAFGYWRSRNIEEVESKGGELNIGMYLNWGKLKSRTIAQYGYTSSVNKQVKQVNDASVNKQLIYVPAHSFNFRSSFEWKTWSLIYQMNYNAERYTTTDNSDYLPFYTLHNLQFQKQLTVRKQRLVIMAEINNVFNSNYQAIQWRPMPGRNYGITINYQLLK</sequence>
<keyword evidence="11" id="KW-1185">Reference proteome</keyword>
<keyword evidence="5" id="KW-0732">Signal</keyword>
<comment type="subcellular location">
    <subcellularLocation>
        <location evidence="1 8">Cell outer membrane</location>
        <topology evidence="1 8">Multi-pass membrane protein</topology>
    </subcellularLocation>
</comment>
<dbReference type="EMBL" id="WWNE01000005">
    <property type="protein sequence ID" value="NBG65537.1"/>
    <property type="molecule type" value="Genomic_DNA"/>
</dbReference>
<evidence type="ECO:0000256" key="7">
    <source>
        <dbReference type="ARBA" id="ARBA00023237"/>
    </source>
</evidence>
<reference evidence="10 11" key="1">
    <citation type="submission" date="2019-12" db="EMBL/GenBank/DDBJ databases">
        <authorList>
            <person name="Zhao J."/>
        </authorList>
    </citation>
    <scope>NUCLEOTIDE SEQUENCE [LARGE SCALE GENOMIC DNA]</scope>
    <source>
        <strain evidence="10 11">S-15</strain>
    </source>
</reference>
<evidence type="ECO:0000313" key="11">
    <source>
        <dbReference type="Proteomes" id="UP000470771"/>
    </source>
</evidence>